<evidence type="ECO:0000313" key="10">
    <source>
        <dbReference type="Proteomes" id="UP000823635"/>
    </source>
</evidence>
<comment type="similarity">
    <text evidence="1 6">Belongs to the D-isomer specific 2-hydroxyacid dehydrogenase family.</text>
</comment>
<dbReference type="InterPro" id="IPR006139">
    <property type="entry name" value="D-isomer_2_OHA_DH_cat_dom"/>
</dbReference>
<evidence type="ECO:0000256" key="2">
    <source>
        <dbReference type="ARBA" id="ARBA00022490"/>
    </source>
</evidence>
<dbReference type="Gene3D" id="3.40.50.720">
    <property type="entry name" value="NAD(P)-binding Rossmann-like Domain"/>
    <property type="match status" value="2"/>
</dbReference>
<dbReference type="PANTHER" id="PTHR43761:SF1">
    <property type="entry name" value="D-ISOMER SPECIFIC 2-HYDROXYACID DEHYDROGENASE CATALYTIC DOMAIN-CONTAINING PROTEIN-RELATED"/>
    <property type="match status" value="1"/>
</dbReference>
<sequence>MLNFVIDKDIPFIKGVFEPYARVVYLKGAEIDNSCLRHADALIVRTRTRCDAALLSDTRVRFIASATIGTDHVDLQYCNSHGIHFENAAGCNSSAVMQYVYTALFALVHKDSRILDDSARQGKRPVIGVIGVGNVGSKVAALGEYLGFDVLRNDPPREALQERALAEGRLSANEATSYCRLGFLLRNSDIVTMHVPLLDTTRGMAGSTFFSSMKPGAVFVNTSRGEAVDETALLASRRKLSGLIIDVWNNEPAINTALLDAADIATPHIAGYSVEGKANGTLMVVRAAARYFGIGELENYEIPKEMYDKSLTPVLDLKGKGAGQIFKELYEIFPIFNLDNLLRDNVSDFEHIRSNYKLRREFHVYQQR</sequence>
<evidence type="ECO:0000256" key="3">
    <source>
        <dbReference type="ARBA" id="ARBA00023002"/>
    </source>
</evidence>
<dbReference type="AlphaFoldDB" id="A0A9D9GXW2"/>
<evidence type="ECO:0000259" key="7">
    <source>
        <dbReference type="Pfam" id="PF00389"/>
    </source>
</evidence>
<accession>A0A9D9GXW2</accession>
<dbReference type="SUPFAM" id="SSF52283">
    <property type="entry name" value="Formate/glycerate dehydrogenase catalytic domain-like"/>
    <property type="match status" value="1"/>
</dbReference>
<dbReference type="InterPro" id="IPR036291">
    <property type="entry name" value="NAD(P)-bd_dom_sf"/>
</dbReference>
<dbReference type="SUPFAM" id="SSF51735">
    <property type="entry name" value="NAD(P)-binding Rossmann-fold domains"/>
    <property type="match status" value="1"/>
</dbReference>
<gene>
    <name evidence="9" type="ORF">IAC68_04080</name>
</gene>
<dbReference type="GO" id="GO:0051287">
    <property type="term" value="F:NAD binding"/>
    <property type="evidence" value="ECO:0007669"/>
    <property type="project" value="InterPro"/>
</dbReference>
<dbReference type="Pfam" id="PF00389">
    <property type="entry name" value="2-Hacid_dh"/>
    <property type="match status" value="1"/>
</dbReference>
<evidence type="ECO:0000256" key="6">
    <source>
        <dbReference type="RuleBase" id="RU003719"/>
    </source>
</evidence>
<dbReference type="Proteomes" id="UP000823635">
    <property type="component" value="Unassembled WGS sequence"/>
</dbReference>
<reference evidence="9" key="1">
    <citation type="submission" date="2020-10" db="EMBL/GenBank/DDBJ databases">
        <authorList>
            <person name="Gilroy R."/>
        </authorList>
    </citation>
    <scope>NUCLEOTIDE SEQUENCE</scope>
    <source>
        <strain evidence="9">15467</strain>
    </source>
</reference>
<evidence type="ECO:0000313" key="9">
    <source>
        <dbReference type="EMBL" id="MBO8429096.1"/>
    </source>
</evidence>
<keyword evidence="3 6" id="KW-0560">Oxidoreductase</keyword>
<reference evidence="9" key="2">
    <citation type="journal article" date="2021" name="PeerJ">
        <title>Extensive microbial diversity within the chicken gut microbiome revealed by metagenomics and culture.</title>
        <authorList>
            <person name="Gilroy R."/>
            <person name="Ravi A."/>
            <person name="Getino M."/>
            <person name="Pursley I."/>
            <person name="Horton D.L."/>
            <person name="Alikhan N.F."/>
            <person name="Baker D."/>
            <person name="Gharbi K."/>
            <person name="Hall N."/>
            <person name="Watson M."/>
            <person name="Adriaenssens E.M."/>
            <person name="Foster-Nyarko E."/>
            <person name="Jarju S."/>
            <person name="Secka A."/>
            <person name="Antonio M."/>
            <person name="Oren A."/>
            <person name="Chaudhuri R.R."/>
            <person name="La Ragione R."/>
            <person name="Hildebrand F."/>
            <person name="Pallen M.J."/>
        </authorList>
    </citation>
    <scope>NUCLEOTIDE SEQUENCE</scope>
    <source>
        <strain evidence="9">15467</strain>
    </source>
</reference>
<dbReference type="GO" id="GO:0033711">
    <property type="term" value="F:4-phosphoerythronate dehydrogenase activity"/>
    <property type="evidence" value="ECO:0007669"/>
    <property type="project" value="InterPro"/>
</dbReference>
<comment type="caution">
    <text evidence="9">The sequence shown here is derived from an EMBL/GenBank/DDBJ whole genome shotgun (WGS) entry which is preliminary data.</text>
</comment>
<keyword evidence="2" id="KW-0963">Cytoplasm</keyword>
<evidence type="ECO:0000256" key="5">
    <source>
        <dbReference type="ARBA" id="ARBA00023096"/>
    </source>
</evidence>
<dbReference type="PANTHER" id="PTHR43761">
    <property type="entry name" value="D-ISOMER SPECIFIC 2-HYDROXYACID DEHYDROGENASE FAMILY PROTEIN (AFU_ORTHOLOGUE AFUA_1G13630)"/>
    <property type="match status" value="1"/>
</dbReference>
<feature type="domain" description="D-isomer specific 2-hydroxyacid dehydrogenase NAD-binding" evidence="8">
    <location>
        <begin position="124"/>
        <end position="270"/>
    </location>
</feature>
<name>A0A9D9GXW2_9BACT</name>
<evidence type="ECO:0000256" key="4">
    <source>
        <dbReference type="ARBA" id="ARBA00023027"/>
    </source>
</evidence>
<evidence type="ECO:0000259" key="8">
    <source>
        <dbReference type="Pfam" id="PF02826"/>
    </source>
</evidence>
<dbReference type="Pfam" id="PF02826">
    <property type="entry name" value="2-Hacid_dh_C"/>
    <property type="match status" value="1"/>
</dbReference>
<evidence type="ECO:0000256" key="1">
    <source>
        <dbReference type="ARBA" id="ARBA00005854"/>
    </source>
</evidence>
<organism evidence="9 10">
    <name type="scientific">Candidatus Egerieousia excrementavium</name>
    <dbReference type="NCBI Taxonomy" id="2840778"/>
    <lineage>
        <taxon>Bacteria</taxon>
        <taxon>Pseudomonadati</taxon>
        <taxon>Bacteroidota</taxon>
        <taxon>Bacteroidia</taxon>
        <taxon>Bacteroidales</taxon>
        <taxon>Candidatus Egerieousia</taxon>
    </lineage>
</organism>
<dbReference type="InterPro" id="IPR020921">
    <property type="entry name" value="Erythronate-4-P_DHase"/>
</dbReference>
<keyword evidence="4" id="KW-0520">NAD</keyword>
<keyword evidence="5" id="KW-0664">Pyridoxine biosynthesis</keyword>
<dbReference type="InterPro" id="IPR006140">
    <property type="entry name" value="D-isomer_DH_NAD-bd"/>
</dbReference>
<dbReference type="CDD" id="cd12158">
    <property type="entry name" value="ErythrP_dh"/>
    <property type="match status" value="1"/>
</dbReference>
<dbReference type="EMBL" id="JADINB010000090">
    <property type="protein sequence ID" value="MBO8429096.1"/>
    <property type="molecule type" value="Genomic_DNA"/>
</dbReference>
<dbReference type="InterPro" id="IPR050418">
    <property type="entry name" value="D-iso_2-hydroxyacid_DH_PdxB"/>
</dbReference>
<dbReference type="GO" id="GO:0005737">
    <property type="term" value="C:cytoplasm"/>
    <property type="evidence" value="ECO:0007669"/>
    <property type="project" value="InterPro"/>
</dbReference>
<dbReference type="GO" id="GO:0008615">
    <property type="term" value="P:pyridoxine biosynthetic process"/>
    <property type="evidence" value="ECO:0007669"/>
    <property type="project" value="UniProtKB-KW"/>
</dbReference>
<proteinExistence type="inferred from homology"/>
<feature type="domain" description="D-isomer specific 2-hydroxyacid dehydrogenase catalytic" evidence="7">
    <location>
        <begin position="36"/>
        <end position="292"/>
    </location>
</feature>
<protein>
    <submittedName>
        <fullName evidence="9">4-phosphoerythronate dehydrogenase</fullName>
    </submittedName>
</protein>